<keyword evidence="6" id="KW-1185">Reference proteome</keyword>
<evidence type="ECO:0000256" key="4">
    <source>
        <dbReference type="SAM" id="SignalP"/>
    </source>
</evidence>
<keyword evidence="1 4" id="KW-0732">Signal</keyword>
<feature type="binding site" evidence="2">
    <location>
        <position position="161"/>
    </location>
    <ligand>
        <name>substrate</name>
    </ligand>
</feature>
<evidence type="ECO:0000256" key="2">
    <source>
        <dbReference type="PIRSR" id="PIRSR039026-1"/>
    </source>
</evidence>
<dbReference type="Proteomes" id="UP000315252">
    <property type="component" value="Unassembled WGS sequence"/>
</dbReference>
<dbReference type="InterPro" id="IPR038404">
    <property type="entry name" value="TRAP_DctP_sf"/>
</dbReference>
<evidence type="ECO:0000313" key="5">
    <source>
        <dbReference type="EMBL" id="TQV77689.1"/>
    </source>
</evidence>
<evidence type="ECO:0000256" key="1">
    <source>
        <dbReference type="ARBA" id="ARBA00022729"/>
    </source>
</evidence>
<feature type="binding site" evidence="3">
    <location>
        <position position="220"/>
    </location>
    <ligand>
        <name>Na(+)</name>
        <dbReference type="ChEBI" id="CHEBI:29101"/>
    </ligand>
</feature>
<dbReference type="OrthoDB" id="9780733at2"/>
<dbReference type="GO" id="GO:0031317">
    <property type="term" value="C:tripartite ATP-independent periplasmic transporter complex"/>
    <property type="evidence" value="ECO:0007669"/>
    <property type="project" value="InterPro"/>
</dbReference>
<protein>
    <submittedName>
        <fullName evidence="5">ABC transporter substrate-binding protein</fullName>
    </submittedName>
</protein>
<evidence type="ECO:0000256" key="3">
    <source>
        <dbReference type="PIRSR" id="PIRSR039026-2"/>
    </source>
</evidence>
<organism evidence="5 6">
    <name type="scientific">Denitrobaculum tricleocarpae</name>
    <dbReference type="NCBI Taxonomy" id="2591009"/>
    <lineage>
        <taxon>Bacteria</taxon>
        <taxon>Pseudomonadati</taxon>
        <taxon>Pseudomonadota</taxon>
        <taxon>Alphaproteobacteria</taxon>
        <taxon>Rhodospirillales</taxon>
        <taxon>Rhodospirillaceae</taxon>
        <taxon>Denitrobaculum</taxon>
    </lineage>
</organism>
<dbReference type="GO" id="GO:0055085">
    <property type="term" value="P:transmembrane transport"/>
    <property type="evidence" value="ECO:0007669"/>
    <property type="project" value="InterPro"/>
</dbReference>
<dbReference type="AlphaFoldDB" id="A0A545TKD5"/>
<evidence type="ECO:0000313" key="6">
    <source>
        <dbReference type="Proteomes" id="UP000315252"/>
    </source>
</evidence>
<keyword evidence="3" id="KW-0479">Metal-binding</keyword>
<sequence>MQRRSFLKRGVVGAAAAGAASIAAPAVVRSDDSFKWKLTTAFPPGVPFYSTGPGSLADLTQWIKTISGGRLDIQHFHAGELVPAFEGFDAASSGTLEVNAWVSYFGAGKIPAAQFFGAVPFGMSFQGQNAWFYHGGGIELWHEVYEPYDLVAFPCGNTGVQMTGWFKKEINSLEDLKGLRLRIPGLAGKGYAKLGVDVKLLPGGEIFPALERGVIDAAEWVGPAQDKRLGLNKAAKYYYTTGWHEPTTVTEFAINKQAWQALPPDLKQTVVTSCAAANMVAHTWSEANNAQAFEEFINEGTEARVLPDDVVGGLKTAMDGVYEELASNDPTFKKVMESYLSFKKTHDKWARMSEGVWHAKLRNPA</sequence>
<feature type="signal peptide" evidence="4">
    <location>
        <begin position="1"/>
        <end position="26"/>
    </location>
</feature>
<name>A0A545TKD5_9PROT</name>
<comment type="caution">
    <text evidence="5">The sequence shown here is derived from an EMBL/GenBank/DDBJ whole genome shotgun (WGS) entry which is preliminary data.</text>
</comment>
<dbReference type="InterPro" id="IPR006311">
    <property type="entry name" value="TAT_signal"/>
</dbReference>
<dbReference type="RefSeq" id="WP_142898033.1">
    <property type="nucleotide sequence ID" value="NZ_ML660058.1"/>
</dbReference>
<feature type="binding site" evidence="3">
    <location>
        <position position="245"/>
    </location>
    <ligand>
        <name>substrate</name>
    </ligand>
</feature>
<dbReference type="EMBL" id="VHSH01000007">
    <property type="protein sequence ID" value="TQV77689.1"/>
    <property type="molecule type" value="Genomic_DNA"/>
</dbReference>
<dbReference type="PANTHER" id="PTHR33376">
    <property type="match status" value="1"/>
</dbReference>
<dbReference type="SUPFAM" id="SSF53850">
    <property type="entry name" value="Periplasmic binding protein-like II"/>
    <property type="match status" value="1"/>
</dbReference>
<gene>
    <name evidence="5" type="ORF">FKG95_19175</name>
</gene>
<feature type="chain" id="PRO_5022154577" evidence="4">
    <location>
        <begin position="27"/>
        <end position="365"/>
    </location>
</feature>
<dbReference type="InterPro" id="IPR026289">
    <property type="entry name" value="SBP_TakP-like"/>
</dbReference>
<dbReference type="InterPro" id="IPR018389">
    <property type="entry name" value="DctP_fam"/>
</dbReference>
<dbReference type="NCBIfam" id="NF037995">
    <property type="entry name" value="TRAP_S1"/>
    <property type="match status" value="1"/>
</dbReference>
<dbReference type="PANTHER" id="PTHR33376:SF5">
    <property type="entry name" value="EXTRACYTOPLASMIC SOLUTE RECEPTOR PROTEIN"/>
    <property type="match status" value="1"/>
</dbReference>
<dbReference type="Gene3D" id="3.40.190.10">
    <property type="entry name" value="Periplasmic binding protein-like II"/>
    <property type="match status" value="1"/>
</dbReference>
<feature type="binding site" evidence="2">
    <location>
        <position position="182"/>
    </location>
    <ligand>
        <name>substrate</name>
    </ligand>
</feature>
<dbReference type="Gene3D" id="3.40.190.170">
    <property type="entry name" value="Bacterial extracellular solute-binding protein, family 7"/>
    <property type="match status" value="1"/>
</dbReference>
<dbReference type="GO" id="GO:0046872">
    <property type="term" value="F:metal ion binding"/>
    <property type="evidence" value="ECO:0007669"/>
    <property type="project" value="UniProtKB-KW"/>
</dbReference>
<accession>A0A545TKD5</accession>
<dbReference type="Pfam" id="PF03480">
    <property type="entry name" value="DctP"/>
    <property type="match status" value="1"/>
</dbReference>
<dbReference type="PROSITE" id="PS51318">
    <property type="entry name" value="TAT"/>
    <property type="match status" value="1"/>
</dbReference>
<proteinExistence type="predicted"/>
<feature type="binding site" evidence="3">
    <location>
        <position position="219"/>
    </location>
    <ligand>
        <name>substrate</name>
    </ligand>
</feature>
<dbReference type="PIRSF" id="PIRSF039026">
    <property type="entry name" value="SiaP"/>
    <property type="match status" value="1"/>
</dbReference>
<reference evidence="5 6" key="1">
    <citation type="submission" date="2019-06" db="EMBL/GenBank/DDBJ databases">
        <title>Whole genome sequence for Rhodospirillaceae sp. R148.</title>
        <authorList>
            <person name="Wang G."/>
        </authorList>
    </citation>
    <scope>NUCLEOTIDE SEQUENCE [LARGE SCALE GENOMIC DNA]</scope>
    <source>
        <strain evidence="5 6">R148</strain>
    </source>
</reference>